<dbReference type="PIRSF" id="PIRSF000723">
    <property type="entry name" value="Carbamate_kin"/>
    <property type="match status" value="1"/>
</dbReference>
<dbReference type="Pfam" id="PF00696">
    <property type="entry name" value="AA_kinase"/>
    <property type="match status" value="1"/>
</dbReference>
<dbReference type="AlphaFoldDB" id="A0A7T0PVV7"/>
<name>A0A7T0PVV7_9ACTO</name>
<evidence type="ECO:0000313" key="9">
    <source>
        <dbReference type="EMBL" id="QPL04853.1"/>
    </source>
</evidence>
<dbReference type="NCBIfam" id="NF009007">
    <property type="entry name" value="PRK12352.1"/>
    <property type="match status" value="1"/>
</dbReference>
<keyword evidence="10" id="KW-1185">Reference proteome</keyword>
<comment type="catalytic activity">
    <reaction evidence="5">
        <text>hydrogencarbonate + NH4(+) + ATP = carbamoyl phosphate + ADP + H2O + H(+)</text>
        <dbReference type="Rhea" id="RHEA:10152"/>
        <dbReference type="ChEBI" id="CHEBI:15377"/>
        <dbReference type="ChEBI" id="CHEBI:15378"/>
        <dbReference type="ChEBI" id="CHEBI:17544"/>
        <dbReference type="ChEBI" id="CHEBI:28938"/>
        <dbReference type="ChEBI" id="CHEBI:30616"/>
        <dbReference type="ChEBI" id="CHEBI:58228"/>
        <dbReference type="ChEBI" id="CHEBI:456216"/>
        <dbReference type="EC" id="2.7.2.2"/>
    </reaction>
</comment>
<evidence type="ECO:0000259" key="8">
    <source>
        <dbReference type="Pfam" id="PF00696"/>
    </source>
</evidence>
<dbReference type="InterPro" id="IPR003964">
    <property type="entry name" value="Carb_kinase"/>
</dbReference>
<dbReference type="GO" id="GO:0008804">
    <property type="term" value="F:carbamate kinase activity"/>
    <property type="evidence" value="ECO:0007669"/>
    <property type="project" value="UniProtKB-UniRule"/>
</dbReference>
<dbReference type="PANTHER" id="PTHR30409:SF1">
    <property type="entry name" value="CARBAMATE KINASE-RELATED"/>
    <property type="match status" value="1"/>
</dbReference>
<dbReference type="Proteomes" id="UP000594637">
    <property type="component" value="Chromosome"/>
</dbReference>
<gene>
    <name evidence="9" type="primary">arcC</name>
    <name evidence="9" type="ORF">ID810_08850</name>
</gene>
<evidence type="ECO:0000256" key="2">
    <source>
        <dbReference type="ARBA" id="ARBA00013070"/>
    </source>
</evidence>
<dbReference type="PRINTS" id="PR01469">
    <property type="entry name" value="CARBMTKINASE"/>
</dbReference>
<evidence type="ECO:0000256" key="4">
    <source>
        <dbReference type="ARBA" id="ARBA00022777"/>
    </source>
</evidence>
<sequence length="315" mass="33280">MSSSTRAIVIAVGGNALIKDPKRISVGDQAEAVREACERIASLVEEGYTPIITHGNGPQVGFLLRRAELAQADLPPLPLDVLGADTQGATGYLFSRSLRNCLARRGIHREVAAVVTQTVVDPQDPAFASPSKPVGSFMTEAEARAHQERDGWEVREDAGRGWRRVVPSPSPVEIIERDVVKTLVDSGSLVIACGGGGIPVRRQDDELVGVEAVIDKDLASALLASCLGVKDLVICTAVDQVCLSFNTPDQRALDTMTVEEAASYLADGQFGAGSMAPKIESALSFLAEGGERAIITSLEALQDALEGNAGTRITH</sequence>
<proteinExistence type="inferred from homology"/>
<dbReference type="InterPro" id="IPR001048">
    <property type="entry name" value="Asp/Glu/Uridylate_kinase"/>
</dbReference>
<dbReference type="CDD" id="cd04235">
    <property type="entry name" value="AAK_CK"/>
    <property type="match status" value="1"/>
</dbReference>
<feature type="domain" description="Aspartate/glutamate/uridylate kinase" evidence="8">
    <location>
        <begin position="8"/>
        <end position="297"/>
    </location>
</feature>
<comment type="similarity">
    <text evidence="1 7">Belongs to the carbamate kinase family.</text>
</comment>
<dbReference type="NCBIfam" id="TIGR00746">
    <property type="entry name" value="arcC"/>
    <property type="match status" value="1"/>
</dbReference>
<dbReference type="Gene3D" id="3.40.1160.10">
    <property type="entry name" value="Acetylglutamate kinase-like"/>
    <property type="match status" value="1"/>
</dbReference>
<keyword evidence="3 7" id="KW-0808">Transferase</keyword>
<evidence type="ECO:0000256" key="1">
    <source>
        <dbReference type="ARBA" id="ARBA00011066"/>
    </source>
</evidence>
<protein>
    <recommendedName>
        <fullName evidence="2 6">Carbamate kinase</fullName>
    </recommendedName>
</protein>
<dbReference type="RefSeq" id="WP_166855828.1">
    <property type="nucleotide sequence ID" value="NZ_CP063989.1"/>
</dbReference>
<dbReference type="GO" id="GO:0019546">
    <property type="term" value="P:L-arginine deiminase pathway"/>
    <property type="evidence" value="ECO:0007669"/>
    <property type="project" value="TreeGrafter"/>
</dbReference>
<dbReference type="GO" id="GO:0005829">
    <property type="term" value="C:cytosol"/>
    <property type="evidence" value="ECO:0007669"/>
    <property type="project" value="TreeGrafter"/>
</dbReference>
<dbReference type="PANTHER" id="PTHR30409">
    <property type="entry name" value="CARBAMATE KINASE"/>
    <property type="match status" value="1"/>
</dbReference>
<organism evidence="9 10">
    <name type="scientific">Actinomyces respiraculi</name>
    <dbReference type="NCBI Taxonomy" id="2744574"/>
    <lineage>
        <taxon>Bacteria</taxon>
        <taxon>Bacillati</taxon>
        <taxon>Actinomycetota</taxon>
        <taxon>Actinomycetes</taxon>
        <taxon>Actinomycetales</taxon>
        <taxon>Actinomycetaceae</taxon>
        <taxon>Actinomyces</taxon>
    </lineage>
</organism>
<evidence type="ECO:0000256" key="3">
    <source>
        <dbReference type="ARBA" id="ARBA00022679"/>
    </source>
</evidence>
<evidence type="ECO:0000313" key="10">
    <source>
        <dbReference type="Proteomes" id="UP000594637"/>
    </source>
</evidence>
<accession>A0A7T0PVV7</accession>
<evidence type="ECO:0000256" key="6">
    <source>
        <dbReference type="NCBIfam" id="TIGR00746"/>
    </source>
</evidence>
<evidence type="ECO:0000256" key="5">
    <source>
        <dbReference type="ARBA" id="ARBA00048467"/>
    </source>
</evidence>
<dbReference type="FunFam" id="3.40.1160.10:FF:000007">
    <property type="entry name" value="Carbamate kinase"/>
    <property type="match status" value="1"/>
</dbReference>
<dbReference type="SUPFAM" id="SSF53633">
    <property type="entry name" value="Carbamate kinase-like"/>
    <property type="match status" value="1"/>
</dbReference>
<dbReference type="EMBL" id="CP063989">
    <property type="protein sequence ID" value="QPL04853.1"/>
    <property type="molecule type" value="Genomic_DNA"/>
</dbReference>
<keyword evidence="4 7" id="KW-0418">Kinase</keyword>
<dbReference type="KEGG" id="arep:ID810_08850"/>
<reference evidence="9 10" key="1">
    <citation type="submission" date="2020-11" db="EMBL/GenBank/DDBJ databases">
        <title>Actinomyces sp. ZJ750.</title>
        <authorList>
            <person name="Zhou J."/>
        </authorList>
    </citation>
    <scope>NUCLEOTIDE SEQUENCE [LARGE SCALE GENOMIC DNA]</scope>
    <source>
        <strain evidence="9 10">ZJ750</strain>
    </source>
</reference>
<dbReference type="InterPro" id="IPR036393">
    <property type="entry name" value="AceGlu_kinase-like_sf"/>
</dbReference>
<evidence type="ECO:0000256" key="7">
    <source>
        <dbReference type="PIRNR" id="PIRNR000723"/>
    </source>
</evidence>